<feature type="compositionally biased region" description="Polar residues" evidence="1">
    <location>
        <begin position="149"/>
        <end position="161"/>
    </location>
</feature>
<dbReference type="Proteomes" id="UP000315783">
    <property type="component" value="Unassembled WGS sequence"/>
</dbReference>
<proteinExistence type="predicted"/>
<accession>A0A545V2G6</accession>
<feature type="compositionally biased region" description="Polar residues" evidence="1">
    <location>
        <begin position="173"/>
        <end position="184"/>
    </location>
</feature>
<organism evidence="2 3">
    <name type="scientific">Cordyceps javanica</name>
    <dbReference type="NCBI Taxonomy" id="43265"/>
    <lineage>
        <taxon>Eukaryota</taxon>
        <taxon>Fungi</taxon>
        <taxon>Dikarya</taxon>
        <taxon>Ascomycota</taxon>
        <taxon>Pezizomycotina</taxon>
        <taxon>Sordariomycetes</taxon>
        <taxon>Hypocreomycetidae</taxon>
        <taxon>Hypocreales</taxon>
        <taxon>Cordycipitaceae</taxon>
        <taxon>Cordyceps</taxon>
    </lineage>
</organism>
<gene>
    <name evidence="2" type="ORF">IF1G_05739</name>
</gene>
<reference evidence="2 3" key="1">
    <citation type="journal article" date="2019" name="Appl. Microbiol. Biotechnol.">
        <title>Genome sequence of Isaria javanica and comparative genome analysis insights into family S53 peptidase evolution in fungal entomopathogens.</title>
        <authorList>
            <person name="Lin R."/>
            <person name="Zhang X."/>
            <person name="Xin B."/>
            <person name="Zou M."/>
            <person name="Gao Y."/>
            <person name="Qin F."/>
            <person name="Hu Q."/>
            <person name="Xie B."/>
            <person name="Cheng X."/>
        </authorList>
    </citation>
    <scope>NUCLEOTIDE SEQUENCE [LARGE SCALE GENOMIC DNA]</scope>
    <source>
        <strain evidence="2 3">IJ1G</strain>
    </source>
</reference>
<dbReference type="AlphaFoldDB" id="A0A545V2G6"/>
<keyword evidence="3" id="KW-1185">Reference proteome</keyword>
<evidence type="ECO:0000256" key="1">
    <source>
        <dbReference type="SAM" id="MobiDB-lite"/>
    </source>
</evidence>
<evidence type="ECO:0000313" key="2">
    <source>
        <dbReference type="EMBL" id="TQV95910.1"/>
    </source>
</evidence>
<sequence>MAVGTLPNSVCSFSILVASPGASVLAQAQVCYRYLNQVTLGTLLDSHHEAVIRRRRYWTSCLPAYSLGHLCTQHSSTLTCKRFYPLSLPPPFLPLFFHSSFTHTSLPPLPRQSHTSPLLNPRLSLVPLSPIIPRSTPDQTLSRRCRTGHQPNVPSHLNGNSAKYCPDERGHLQTHQRSSSQHAKQGTVHASKKDCFFIHSSDRPPIDTPPPMRITVKASPPTVMIHRLSTKQPHPHHPPSSSHASTLQISTPPTYDILTKRTERSPVLLLTAATLPPLASVKSTAPIRLATLGTNP</sequence>
<protein>
    <submittedName>
        <fullName evidence="2">Uncharacterized protein</fullName>
    </submittedName>
</protein>
<evidence type="ECO:0000313" key="3">
    <source>
        <dbReference type="Proteomes" id="UP000315783"/>
    </source>
</evidence>
<feature type="region of interest" description="Disordered" evidence="1">
    <location>
        <begin position="229"/>
        <end position="249"/>
    </location>
</feature>
<name>A0A545V2G6_9HYPO</name>
<feature type="region of interest" description="Disordered" evidence="1">
    <location>
        <begin position="136"/>
        <end position="190"/>
    </location>
</feature>
<dbReference type="EMBL" id="SPUK01000007">
    <property type="protein sequence ID" value="TQV95910.1"/>
    <property type="molecule type" value="Genomic_DNA"/>
</dbReference>
<comment type="caution">
    <text evidence="2">The sequence shown here is derived from an EMBL/GenBank/DDBJ whole genome shotgun (WGS) entry which is preliminary data.</text>
</comment>